<sequence length="227" mass="25554">MEKKKNHTTAGSDRPKDICVPTQDAESFQGRTIKLSIDESTDTEIPQVLFRTDPYTIDLSGEIFDVVNAYVTWLYIRKLAVLEGTPLDVFEYLADAFVFGERIVDIEFKNDVMDSIIVQATGARDGKIHLPGSSSMNRIFSGTVGGSPPRRLMVDFFVDGVHDADGFWEHDVDLYSEEVLRDMLKGMREKRRLADRCPWKNDCANYHEEEVVESAAVEASDSSSEST</sequence>
<dbReference type="EMBL" id="WJXW01000012">
    <property type="protein sequence ID" value="KAF9731349.1"/>
    <property type="molecule type" value="Genomic_DNA"/>
</dbReference>
<dbReference type="Proteomes" id="UP000756921">
    <property type="component" value="Unassembled WGS sequence"/>
</dbReference>
<evidence type="ECO:0000313" key="1">
    <source>
        <dbReference type="EMBL" id="KAF9731349.1"/>
    </source>
</evidence>
<dbReference type="AlphaFoldDB" id="A0A9P6KMB9"/>
<proteinExistence type="predicted"/>
<organism evidence="1 2">
    <name type="scientific">Paraphaeosphaeria minitans</name>
    <dbReference type="NCBI Taxonomy" id="565426"/>
    <lineage>
        <taxon>Eukaryota</taxon>
        <taxon>Fungi</taxon>
        <taxon>Dikarya</taxon>
        <taxon>Ascomycota</taxon>
        <taxon>Pezizomycotina</taxon>
        <taxon>Dothideomycetes</taxon>
        <taxon>Pleosporomycetidae</taxon>
        <taxon>Pleosporales</taxon>
        <taxon>Massarineae</taxon>
        <taxon>Didymosphaeriaceae</taxon>
        <taxon>Paraphaeosphaeria</taxon>
    </lineage>
</organism>
<keyword evidence="2" id="KW-1185">Reference proteome</keyword>
<gene>
    <name evidence="1" type="ORF">PMIN01_10366</name>
</gene>
<accession>A0A9P6KMB9</accession>
<reference evidence="1" key="1">
    <citation type="journal article" date="2020" name="Mol. Plant Microbe Interact.">
        <title>Genome Sequence of the Biocontrol Agent Coniothyrium minitans strain Conio (IMI 134523).</title>
        <authorList>
            <person name="Patel D."/>
            <person name="Shittu T.A."/>
            <person name="Baroncelli R."/>
            <person name="Muthumeenakshi S."/>
            <person name="Osborne T.H."/>
            <person name="Janganan T.K."/>
            <person name="Sreenivasaprasad S."/>
        </authorList>
    </citation>
    <scope>NUCLEOTIDE SEQUENCE</scope>
    <source>
        <strain evidence="1">Conio</strain>
    </source>
</reference>
<name>A0A9P6KMB9_9PLEO</name>
<dbReference type="OrthoDB" id="3794732at2759"/>
<comment type="caution">
    <text evidence="1">The sequence shown here is derived from an EMBL/GenBank/DDBJ whole genome shotgun (WGS) entry which is preliminary data.</text>
</comment>
<evidence type="ECO:0000313" key="2">
    <source>
        <dbReference type="Proteomes" id="UP000756921"/>
    </source>
</evidence>
<protein>
    <submittedName>
        <fullName evidence="1">Uncharacterized protein</fullName>
    </submittedName>
</protein>